<organism evidence="1 2">
    <name type="scientific">Cirrhinus molitorella</name>
    <name type="common">mud carp</name>
    <dbReference type="NCBI Taxonomy" id="172907"/>
    <lineage>
        <taxon>Eukaryota</taxon>
        <taxon>Metazoa</taxon>
        <taxon>Chordata</taxon>
        <taxon>Craniata</taxon>
        <taxon>Vertebrata</taxon>
        <taxon>Euteleostomi</taxon>
        <taxon>Actinopterygii</taxon>
        <taxon>Neopterygii</taxon>
        <taxon>Teleostei</taxon>
        <taxon>Ostariophysi</taxon>
        <taxon>Cypriniformes</taxon>
        <taxon>Cyprinidae</taxon>
        <taxon>Labeoninae</taxon>
        <taxon>Labeonini</taxon>
        <taxon>Cirrhinus</taxon>
    </lineage>
</organism>
<evidence type="ECO:0000313" key="1">
    <source>
        <dbReference type="EMBL" id="KAL1263828.1"/>
    </source>
</evidence>
<gene>
    <name evidence="1" type="ORF">QQF64_004183</name>
</gene>
<proteinExistence type="predicted"/>
<evidence type="ECO:0000313" key="2">
    <source>
        <dbReference type="Proteomes" id="UP001558613"/>
    </source>
</evidence>
<name>A0ABR3MFF9_9TELE</name>
<protein>
    <submittedName>
        <fullName evidence="1">Uncharacterized protein</fullName>
    </submittedName>
</protein>
<keyword evidence="2" id="KW-1185">Reference proteome</keyword>
<dbReference type="EMBL" id="JAYMGO010000012">
    <property type="protein sequence ID" value="KAL1263828.1"/>
    <property type="molecule type" value="Genomic_DNA"/>
</dbReference>
<reference evidence="1 2" key="1">
    <citation type="submission" date="2023-09" db="EMBL/GenBank/DDBJ databases">
        <authorList>
            <person name="Wang M."/>
        </authorList>
    </citation>
    <scope>NUCLEOTIDE SEQUENCE [LARGE SCALE GENOMIC DNA]</scope>
    <source>
        <strain evidence="1">GT-2023</strain>
        <tissue evidence="1">Liver</tissue>
    </source>
</reference>
<dbReference type="Proteomes" id="UP001558613">
    <property type="component" value="Unassembled WGS sequence"/>
</dbReference>
<comment type="caution">
    <text evidence="1">The sequence shown here is derived from an EMBL/GenBank/DDBJ whole genome shotgun (WGS) entry which is preliminary data.</text>
</comment>
<accession>A0ABR3MFF9</accession>
<sequence length="82" mass="9441">MLAGPFAFAGLRFKRIVEESEKEQVEKERMSSSDVDFIQRLNDLHMRPQQHEVQGSRIKAELMMTDISPEFKALMLCVQTVG</sequence>